<comment type="subunit">
    <text evidence="4 9">Homodimer.</text>
</comment>
<feature type="domain" description="Aminotransferase class I/classII large" evidence="10">
    <location>
        <begin position="25"/>
        <end position="347"/>
    </location>
</feature>
<dbReference type="OrthoDB" id="9809616at2"/>
<evidence type="ECO:0000256" key="9">
    <source>
        <dbReference type="HAMAP-Rule" id="MF_01023"/>
    </source>
</evidence>
<dbReference type="EC" id="2.6.1.9" evidence="9"/>
<organism evidence="11 12">
    <name type="scientific">Acetobacter aceti</name>
    <dbReference type="NCBI Taxonomy" id="435"/>
    <lineage>
        <taxon>Bacteria</taxon>
        <taxon>Pseudomonadati</taxon>
        <taxon>Pseudomonadota</taxon>
        <taxon>Alphaproteobacteria</taxon>
        <taxon>Acetobacterales</taxon>
        <taxon>Acetobacteraceae</taxon>
        <taxon>Acetobacter</taxon>
        <taxon>Acetobacter subgen. Acetobacter</taxon>
    </lineage>
</organism>
<name>A0A1U9KD29_ACEAC</name>
<evidence type="ECO:0000256" key="5">
    <source>
        <dbReference type="ARBA" id="ARBA00022576"/>
    </source>
</evidence>
<keyword evidence="7 9" id="KW-0663">Pyridoxal phosphate</keyword>
<evidence type="ECO:0000256" key="4">
    <source>
        <dbReference type="ARBA" id="ARBA00011738"/>
    </source>
</evidence>
<dbReference type="Pfam" id="PF00155">
    <property type="entry name" value="Aminotran_1_2"/>
    <property type="match status" value="1"/>
</dbReference>
<dbReference type="InterPro" id="IPR015421">
    <property type="entry name" value="PyrdxlP-dep_Trfase_major"/>
</dbReference>
<evidence type="ECO:0000313" key="11">
    <source>
        <dbReference type="EMBL" id="AQS83686.1"/>
    </source>
</evidence>
<dbReference type="NCBIfam" id="TIGR01141">
    <property type="entry name" value="hisC"/>
    <property type="match status" value="1"/>
</dbReference>
<dbReference type="Gene3D" id="3.40.640.10">
    <property type="entry name" value="Type I PLP-dependent aspartate aminotransferase-like (Major domain)"/>
    <property type="match status" value="1"/>
</dbReference>
<dbReference type="InterPro" id="IPR015424">
    <property type="entry name" value="PyrdxlP-dep_Trfase"/>
</dbReference>
<evidence type="ECO:0000256" key="8">
    <source>
        <dbReference type="ARBA" id="ARBA00047481"/>
    </source>
</evidence>
<evidence type="ECO:0000313" key="12">
    <source>
        <dbReference type="Proteomes" id="UP000188937"/>
    </source>
</evidence>
<dbReference type="SUPFAM" id="SSF53383">
    <property type="entry name" value="PLP-dependent transferases"/>
    <property type="match status" value="1"/>
</dbReference>
<feature type="modified residue" description="N6-(pyridoxal phosphate)lysine" evidence="9">
    <location>
        <position position="210"/>
    </location>
</feature>
<dbReference type="STRING" id="435.A0U92_01660"/>
<evidence type="ECO:0000259" key="10">
    <source>
        <dbReference type="Pfam" id="PF00155"/>
    </source>
</evidence>
<dbReference type="UniPathway" id="UPA00031">
    <property type="reaction ID" value="UER00012"/>
</dbReference>
<dbReference type="InterPro" id="IPR050106">
    <property type="entry name" value="HistidinolP_aminotransfase"/>
</dbReference>
<keyword evidence="12" id="KW-1185">Reference proteome</keyword>
<dbReference type="Gene3D" id="3.90.1150.10">
    <property type="entry name" value="Aspartate Aminotransferase, domain 1"/>
    <property type="match status" value="1"/>
</dbReference>
<dbReference type="InterPro" id="IPR005861">
    <property type="entry name" value="HisP_aminotrans"/>
</dbReference>
<comment type="cofactor">
    <cofactor evidence="1 9">
        <name>pyridoxal 5'-phosphate</name>
        <dbReference type="ChEBI" id="CHEBI:597326"/>
    </cofactor>
</comment>
<evidence type="ECO:0000256" key="2">
    <source>
        <dbReference type="ARBA" id="ARBA00005011"/>
    </source>
</evidence>
<keyword evidence="6 9" id="KW-0808">Transferase</keyword>
<dbReference type="InterPro" id="IPR004839">
    <property type="entry name" value="Aminotransferase_I/II_large"/>
</dbReference>
<dbReference type="InterPro" id="IPR015422">
    <property type="entry name" value="PyrdxlP-dep_Trfase_small"/>
</dbReference>
<dbReference type="KEGG" id="aace:A0U92_01660"/>
<dbReference type="GO" id="GO:0030170">
    <property type="term" value="F:pyridoxal phosphate binding"/>
    <property type="evidence" value="ECO:0007669"/>
    <property type="project" value="InterPro"/>
</dbReference>
<comment type="pathway">
    <text evidence="2 9">Amino-acid biosynthesis; L-histidine biosynthesis; L-histidine from 5-phospho-alpha-D-ribose 1-diphosphate: step 7/9.</text>
</comment>
<evidence type="ECO:0000256" key="7">
    <source>
        <dbReference type="ARBA" id="ARBA00022898"/>
    </source>
</evidence>
<reference evidence="11 12" key="1">
    <citation type="submission" date="2016-03" db="EMBL/GenBank/DDBJ databases">
        <title>Acetic acid bacteria sequencing.</title>
        <authorList>
            <person name="Brandt J."/>
            <person name="Jakob F."/>
            <person name="Vogel R.F."/>
        </authorList>
    </citation>
    <scope>NUCLEOTIDE SEQUENCE [LARGE SCALE GENOMIC DNA]</scope>
    <source>
        <strain evidence="11 12">TMW2.1153</strain>
    </source>
</reference>
<proteinExistence type="inferred from homology"/>
<evidence type="ECO:0000256" key="3">
    <source>
        <dbReference type="ARBA" id="ARBA00007970"/>
    </source>
</evidence>
<dbReference type="AlphaFoldDB" id="A0A1U9KD29"/>
<gene>
    <name evidence="9" type="primary">hisC</name>
    <name evidence="11" type="ORF">A0U92_01660</name>
</gene>
<comment type="similarity">
    <text evidence="3 9">Belongs to the class-II pyridoxal-phosphate-dependent aminotransferase family. Histidinol-phosphate aminotransferase subfamily.</text>
</comment>
<dbReference type="CDD" id="cd00609">
    <property type="entry name" value="AAT_like"/>
    <property type="match status" value="1"/>
</dbReference>
<protein>
    <recommendedName>
        <fullName evidence="9">Histidinol-phosphate aminotransferase</fullName>
        <ecNumber evidence="9">2.6.1.9</ecNumber>
    </recommendedName>
    <alternativeName>
        <fullName evidence="9">Imidazole acetol-phosphate transaminase</fullName>
    </alternativeName>
</protein>
<keyword evidence="9" id="KW-0028">Amino-acid biosynthesis</keyword>
<evidence type="ECO:0000256" key="1">
    <source>
        <dbReference type="ARBA" id="ARBA00001933"/>
    </source>
</evidence>
<dbReference type="RefSeq" id="WP_077811716.1">
    <property type="nucleotide sequence ID" value="NZ_CP014692.1"/>
</dbReference>
<dbReference type="Proteomes" id="UP000188937">
    <property type="component" value="Chromosome"/>
</dbReference>
<sequence length="359" mass="39012">MSRFWSPLVHRLTPYVPGEQPRLTNLIKLNTNESPYGPSPKAIAAMQAANSETLRLYPDPASVALREAIGKRSGLTADHVFVGNGSDEVLAHAFQAFFNHGEPVLFADVTYSFYPVYCGLYGLPFETIPLDDGLRVRIGDFNRPNSGVVLANPNAPTGIALGLGDIEKLLAAHPDRVVLIDEAYVDFGAESAVSLVSRYPNLLVVQTFSKSRGLAGLRVGFAVGDPALIEGLVRVKDSFNSYPLDRLAQAGALAAYEDEEWLAECVNKVMTTRTVLTGSLAELGFEVLPSSANFVYARHHDREAAMLAATLRERAIIVRHLKGPRTSSWLRITVGTDAQCAALVKALQDILHRNDQSSV</sequence>
<dbReference type="HAMAP" id="MF_01023">
    <property type="entry name" value="HisC_aminotrans_2"/>
    <property type="match status" value="1"/>
</dbReference>
<dbReference type="PANTHER" id="PTHR43643:SF3">
    <property type="entry name" value="HISTIDINOL-PHOSPHATE AMINOTRANSFERASE"/>
    <property type="match status" value="1"/>
</dbReference>
<comment type="catalytic activity">
    <reaction evidence="8 9">
        <text>L-histidinol phosphate + 2-oxoglutarate = 3-(imidazol-4-yl)-2-oxopropyl phosphate + L-glutamate</text>
        <dbReference type="Rhea" id="RHEA:23744"/>
        <dbReference type="ChEBI" id="CHEBI:16810"/>
        <dbReference type="ChEBI" id="CHEBI:29985"/>
        <dbReference type="ChEBI" id="CHEBI:57766"/>
        <dbReference type="ChEBI" id="CHEBI:57980"/>
        <dbReference type="EC" id="2.6.1.9"/>
    </reaction>
</comment>
<dbReference type="GO" id="GO:0000105">
    <property type="term" value="P:L-histidine biosynthetic process"/>
    <property type="evidence" value="ECO:0007669"/>
    <property type="project" value="UniProtKB-UniRule"/>
</dbReference>
<dbReference type="EMBL" id="CP014692">
    <property type="protein sequence ID" value="AQS83686.1"/>
    <property type="molecule type" value="Genomic_DNA"/>
</dbReference>
<dbReference type="PROSITE" id="PS00599">
    <property type="entry name" value="AA_TRANSFER_CLASS_2"/>
    <property type="match status" value="1"/>
</dbReference>
<dbReference type="InterPro" id="IPR001917">
    <property type="entry name" value="Aminotrans_II_pyridoxalP_BS"/>
</dbReference>
<dbReference type="GO" id="GO:0004400">
    <property type="term" value="F:histidinol-phosphate transaminase activity"/>
    <property type="evidence" value="ECO:0007669"/>
    <property type="project" value="UniProtKB-UniRule"/>
</dbReference>
<dbReference type="PANTHER" id="PTHR43643">
    <property type="entry name" value="HISTIDINOL-PHOSPHATE AMINOTRANSFERASE 2"/>
    <property type="match status" value="1"/>
</dbReference>
<evidence type="ECO:0000256" key="6">
    <source>
        <dbReference type="ARBA" id="ARBA00022679"/>
    </source>
</evidence>
<dbReference type="eggNOG" id="COG0079">
    <property type="taxonomic scope" value="Bacteria"/>
</dbReference>
<keyword evidence="5 9" id="KW-0032">Aminotransferase</keyword>
<accession>A0A1U9KD29</accession>
<keyword evidence="9" id="KW-0368">Histidine biosynthesis</keyword>